<dbReference type="Pfam" id="PF18401">
    <property type="entry name" value="Thioredoxin_13"/>
    <property type="match status" value="1"/>
</dbReference>
<dbReference type="STRING" id="650164.K5UIR7"/>
<reference evidence="3 4" key="1">
    <citation type="journal article" date="2012" name="BMC Genomics">
        <title>Comparative genomics of the white-rot fungi, Phanerochaete carnosa and P. chrysosporium, to elucidate the genetic basis of the distinct wood types they colonize.</title>
        <authorList>
            <person name="Suzuki H."/>
            <person name="MacDonald J."/>
            <person name="Syed K."/>
            <person name="Salamov A."/>
            <person name="Hori C."/>
            <person name="Aerts A."/>
            <person name="Henrissat B."/>
            <person name="Wiebenga A."/>
            <person name="vanKuyk P.A."/>
            <person name="Barry K."/>
            <person name="Lindquist E."/>
            <person name="LaButti K."/>
            <person name="Lapidus A."/>
            <person name="Lucas S."/>
            <person name="Coutinho P."/>
            <person name="Gong Y."/>
            <person name="Samejima M."/>
            <person name="Mahadevan R."/>
            <person name="Abou-Zaid M."/>
            <person name="de Vries R.P."/>
            <person name="Igarashi K."/>
            <person name="Yadav J.S."/>
            <person name="Grigoriev I.V."/>
            <person name="Master E.R."/>
        </authorList>
    </citation>
    <scope>NUCLEOTIDE SEQUENCE [LARGE SCALE GENOMIC DNA]</scope>
    <source>
        <strain evidence="3 4">HHB-10118-sp</strain>
    </source>
</reference>
<dbReference type="GO" id="GO:0036503">
    <property type="term" value="P:ERAD pathway"/>
    <property type="evidence" value="ECO:0007669"/>
    <property type="project" value="TreeGrafter"/>
</dbReference>
<dbReference type="GO" id="GO:0000166">
    <property type="term" value="F:nucleotide binding"/>
    <property type="evidence" value="ECO:0007669"/>
    <property type="project" value="InterPro"/>
</dbReference>
<accession>K5UIR7</accession>
<evidence type="ECO:0000259" key="2">
    <source>
        <dbReference type="Pfam" id="PF18401"/>
    </source>
</evidence>
<name>K5UIR7_PHACS</name>
<dbReference type="GO" id="GO:0018279">
    <property type="term" value="P:protein N-linked glycosylation via asparagine"/>
    <property type="evidence" value="ECO:0007669"/>
    <property type="project" value="TreeGrafter"/>
</dbReference>
<evidence type="ECO:0000313" key="4">
    <source>
        <dbReference type="Proteomes" id="UP000008370"/>
    </source>
</evidence>
<dbReference type="HOGENOM" id="CLU_454999_0_0_1"/>
<proteinExistence type="predicted"/>
<dbReference type="InterPro" id="IPR009448">
    <property type="entry name" value="UDP-g_GGtrans"/>
</dbReference>
<keyword evidence="4" id="KW-1185">Reference proteome</keyword>
<dbReference type="InterPro" id="IPR040693">
    <property type="entry name" value="UGGT_TRXL_1"/>
</dbReference>
<dbReference type="PANTHER" id="PTHR11226">
    <property type="entry name" value="UDP-GLUCOSE GLYCOPROTEIN:GLUCOSYLTRANSFERASE"/>
    <property type="match status" value="1"/>
</dbReference>
<dbReference type="RefSeq" id="XP_007401980.1">
    <property type="nucleotide sequence ID" value="XM_007401918.1"/>
</dbReference>
<dbReference type="AlphaFoldDB" id="K5UIR7"/>
<dbReference type="Gene3D" id="1.20.1110.10">
    <property type="entry name" value="Calcium-transporting ATPase, transmembrane domain"/>
    <property type="match status" value="1"/>
</dbReference>
<dbReference type="PANTHER" id="PTHR11226:SF0">
    <property type="entry name" value="UDP-GLUCOSE:GLYCOPROTEIN GLUCOSYLTRANSFERASE"/>
    <property type="match status" value="1"/>
</dbReference>
<feature type="domain" description="UGGT thioredoxin-like" evidence="2">
    <location>
        <begin position="250"/>
        <end position="338"/>
    </location>
</feature>
<dbReference type="OrthoDB" id="27683at2759"/>
<dbReference type="GeneID" id="18919797"/>
<dbReference type="InterPro" id="IPR040694">
    <property type="entry name" value="UGGT_TRXL_2"/>
</dbReference>
<dbReference type="EMBL" id="JH930481">
    <property type="protein sequence ID" value="EKM49416.1"/>
    <property type="molecule type" value="Genomic_DNA"/>
</dbReference>
<dbReference type="InParanoid" id="K5UIR7"/>
<dbReference type="GO" id="GO:0005783">
    <property type="term" value="C:endoplasmic reticulum"/>
    <property type="evidence" value="ECO:0007669"/>
    <property type="project" value="TreeGrafter"/>
</dbReference>
<dbReference type="KEGG" id="pco:PHACADRAFT_33473"/>
<dbReference type="GO" id="GO:0051082">
    <property type="term" value="F:unfolded protein binding"/>
    <property type="evidence" value="ECO:0007669"/>
    <property type="project" value="TreeGrafter"/>
</dbReference>
<evidence type="ECO:0000313" key="3">
    <source>
        <dbReference type="EMBL" id="EKM49416.1"/>
    </source>
</evidence>
<dbReference type="Pfam" id="PF18400">
    <property type="entry name" value="Thioredoxin_12"/>
    <property type="match status" value="1"/>
</dbReference>
<dbReference type="InterPro" id="IPR023299">
    <property type="entry name" value="ATPase_P-typ_cyto_dom_N"/>
</dbReference>
<protein>
    <submittedName>
        <fullName evidence="3">Uncharacterized protein</fullName>
    </submittedName>
</protein>
<dbReference type="Proteomes" id="UP000008370">
    <property type="component" value="Unassembled WGS sequence"/>
</dbReference>
<feature type="domain" description="UGGT thioredoxin-like" evidence="1">
    <location>
        <begin position="7"/>
        <end position="167"/>
    </location>
</feature>
<sequence>MRFSCRVLAEPGDLAAAEATFALHSSTPRVETAYQFHSDIQAGRRVSGRLVRRCCVQRGESSKAGIRAIEVGETVARNGFVVSSFDHGCSPNFVLCSSTPNVQVLSFDHILPSPDLTLGRPAQTAALYANLTSSNFRSLHSFLYAASAGPRPHIRYILRHILPAGHASDRERMYPSGYSVALDLKKMDYLATADRVSSTPSLLSLILISSERTDSANDSDASDNTFSAPGEADAIAALLQQYPKDSDTDYTIPLTSDELSNIGLQATQLIADASDPLATLKQLSQNFPVREFYRLLCRRQQRTRGRDRVKDTRALSSASMAWLKGVPLMESDMNPLSYVHLPSARCSQLTIGPQVAAPPAQGRRGHVPARRAWAQHDAVVRRLTHRAVSAAQTDADALDVLFDASDCPEGGQWPQQLAKYKAIVTRLMAIGELAAIPLEDRLEADVEEIAAHGFRALAAAYEEIEGIDTEAQVGSILASTSDFSWRTKYKAIVTRLTVIEGLAAVPVICSHITGTLATNMFAIDKITLKTYGPLSADDAILLSAYASHTKNLDAADVCAVGTLSDPPRTRAGIKLLDFKPFNLYRNHLSRGVVRRTRTCC</sequence>
<dbReference type="GO" id="GO:0003980">
    <property type="term" value="F:UDP-glucose:glycoprotein glucosyltransferase activity"/>
    <property type="evidence" value="ECO:0007669"/>
    <property type="project" value="InterPro"/>
</dbReference>
<gene>
    <name evidence="3" type="ORF">PHACADRAFT_33473</name>
</gene>
<organism evidence="3 4">
    <name type="scientific">Phanerochaete carnosa (strain HHB-10118-sp)</name>
    <name type="common">White-rot fungus</name>
    <name type="synonym">Peniophora carnosa</name>
    <dbReference type="NCBI Taxonomy" id="650164"/>
    <lineage>
        <taxon>Eukaryota</taxon>
        <taxon>Fungi</taxon>
        <taxon>Dikarya</taxon>
        <taxon>Basidiomycota</taxon>
        <taxon>Agaricomycotina</taxon>
        <taxon>Agaricomycetes</taxon>
        <taxon>Polyporales</taxon>
        <taxon>Phanerochaetaceae</taxon>
        <taxon>Phanerochaete</taxon>
    </lineage>
</organism>
<dbReference type="InterPro" id="IPR023214">
    <property type="entry name" value="HAD_sf"/>
</dbReference>
<evidence type="ECO:0000259" key="1">
    <source>
        <dbReference type="Pfam" id="PF18400"/>
    </source>
</evidence>
<dbReference type="Gene3D" id="3.40.50.1000">
    <property type="entry name" value="HAD superfamily/HAD-like"/>
    <property type="match status" value="1"/>
</dbReference>
<dbReference type="Gene3D" id="3.40.1110.10">
    <property type="entry name" value="Calcium-transporting ATPase, cytoplasmic domain N"/>
    <property type="match status" value="1"/>
</dbReference>